<keyword evidence="2" id="KW-1185">Reference proteome</keyword>
<reference evidence="2" key="1">
    <citation type="submission" date="2017-03" db="EMBL/GenBank/DDBJ databases">
        <title>Phytopthora megakarya and P. palmivora, two closely related causual agents of cacao black pod achieved similar genome size and gene model numbers by different mechanisms.</title>
        <authorList>
            <person name="Ali S."/>
            <person name="Shao J."/>
            <person name="Larry D.J."/>
            <person name="Kronmiller B."/>
            <person name="Shen D."/>
            <person name="Strem M.D."/>
            <person name="Melnick R.L."/>
            <person name="Guiltinan M.J."/>
            <person name="Tyler B.M."/>
            <person name="Meinhardt L.W."/>
            <person name="Bailey B.A."/>
        </authorList>
    </citation>
    <scope>NUCLEOTIDE SEQUENCE [LARGE SCALE GENOMIC DNA]</scope>
    <source>
        <strain evidence="2">zdho120</strain>
    </source>
</reference>
<evidence type="ECO:0000313" key="2">
    <source>
        <dbReference type="Proteomes" id="UP000198211"/>
    </source>
</evidence>
<evidence type="ECO:0000313" key="1">
    <source>
        <dbReference type="EMBL" id="OWZ21989.1"/>
    </source>
</evidence>
<dbReference type="AlphaFoldDB" id="A0A225WYA1"/>
<comment type="caution">
    <text evidence="1">The sequence shown here is derived from an EMBL/GenBank/DDBJ whole genome shotgun (WGS) entry which is preliminary data.</text>
</comment>
<gene>
    <name evidence="1" type="ORF">PHMEG_0003386</name>
</gene>
<dbReference type="OrthoDB" id="143809at2759"/>
<name>A0A225WYA1_9STRA</name>
<dbReference type="EMBL" id="NBNE01000172">
    <property type="protein sequence ID" value="OWZ21989.1"/>
    <property type="molecule type" value="Genomic_DNA"/>
</dbReference>
<proteinExistence type="predicted"/>
<accession>A0A225WYA1</accession>
<dbReference type="Proteomes" id="UP000198211">
    <property type="component" value="Unassembled WGS sequence"/>
</dbReference>
<sequence length="116" mass="14078">MRTSEGITNNIHLRHQDWKDVSSLGGAIDKYEANEDRNIITNLLGKVKTSVNRLRYRKLTKYENLYRKNTTPEDLAKKYGTTKAQFQEEYRQFFKWRESWKIQRPYPFPNKRKIYD</sequence>
<organism evidence="1 2">
    <name type="scientific">Phytophthora megakarya</name>
    <dbReference type="NCBI Taxonomy" id="4795"/>
    <lineage>
        <taxon>Eukaryota</taxon>
        <taxon>Sar</taxon>
        <taxon>Stramenopiles</taxon>
        <taxon>Oomycota</taxon>
        <taxon>Peronosporomycetes</taxon>
        <taxon>Peronosporales</taxon>
        <taxon>Peronosporaceae</taxon>
        <taxon>Phytophthora</taxon>
    </lineage>
</organism>
<protein>
    <submittedName>
        <fullName evidence="1">Uncharacterized protein</fullName>
    </submittedName>
</protein>